<dbReference type="AlphaFoldDB" id="A0A3A8NXJ9"/>
<evidence type="ECO:0000313" key="2">
    <source>
        <dbReference type="EMBL" id="RKH48988.1"/>
    </source>
</evidence>
<dbReference type="RefSeq" id="WP_120647080.1">
    <property type="nucleotide sequence ID" value="NZ_RAWB01000479.1"/>
</dbReference>
<gene>
    <name evidence="2" type="ORF">D7V93_32515</name>
</gene>
<keyword evidence="1" id="KW-0732">Signal</keyword>
<reference evidence="3" key="1">
    <citation type="submission" date="2018-09" db="EMBL/GenBank/DDBJ databases">
        <authorList>
            <person name="Livingstone P.G."/>
            <person name="Whitworth D.E."/>
        </authorList>
    </citation>
    <scope>NUCLEOTIDE SEQUENCE [LARGE SCALE GENOMIC DNA]</scope>
    <source>
        <strain evidence="3">CA051B</strain>
    </source>
</reference>
<evidence type="ECO:0000313" key="3">
    <source>
        <dbReference type="Proteomes" id="UP000272888"/>
    </source>
</evidence>
<proteinExistence type="predicted"/>
<protein>
    <submittedName>
        <fullName evidence="2">Uncharacterized protein</fullName>
    </submittedName>
</protein>
<dbReference type="Proteomes" id="UP000272888">
    <property type="component" value="Unassembled WGS sequence"/>
</dbReference>
<organism evidence="2 3">
    <name type="scientific">Corallococcus llansteffanensis</name>
    <dbReference type="NCBI Taxonomy" id="2316731"/>
    <lineage>
        <taxon>Bacteria</taxon>
        <taxon>Pseudomonadati</taxon>
        <taxon>Myxococcota</taxon>
        <taxon>Myxococcia</taxon>
        <taxon>Myxococcales</taxon>
        <taxon>Cystobacterineae</taxon>
        <taxon>Myxococcaceae</taxon>
        <taxon>Corallococcus</taxon>
    </lineage>
</organism>
<dbReference type="Gene3D" id="2.120.10.70">
    <property type="entry name" value="Fucose-specific lectin"/>
    <property type="match status" value="1"/>
</dbReference>
<dbReference type="EMBL" id="RAWB01000479">
    <property type="protein sequence ID" value="RKH48988.1"/>
    <property type="molecule type" value="Genomic_DNA"/>
</dbReference>
<comment type="caution">
    <text evidence="2">The sequence shown here is derived from an EMBL/GenBank/DDBJ whole genome shotgun (WGS) entry which is preliminary data.</text>
</comment>
<dbReference type="SUPFAM" id="SSF89372">
    <property type="entry name" value="Fucose-specific lectin"/>
    <property type="match status" value="1"/>
</dbReference>
<keyword evidence="3" id="KW-1185">Reference proteome</keyword>
<name>A0A3A8NXJ9_9BACT</name>
<accession>A0A3A8NXJ9</accession>
<feature type="signal peptide" evidence="1">
    <location>
        <begin position="1"/>
        <end position="15"/>
    </location>
</feature>
<evidence type="ECO:0000256" key="1">
    <source>
        <dbReference type="SAM" id="SignalP"/>
    </source>
</evidence>
<sequence length="413" mass="44890">MAAALLAAIPSLAFAQSFQFQQLDSYYSGTYPYYTADVTKHALLSRPGLSFKDDRFDVTYGKSESVTTCEAGSCHSGSTSGFIQLSKPLSGGAASTTVVDALGSAPLTAFTDAGFRNVFHVRYASPVLGFPKINQLWQAWQAPNSSTWNHLLVDGTTGGGASIFGSTAAMQAVRYGGTNHVFYIEAGLLRLRHVWRDPNTSTWLYEVLDGDGGPNGRLDVNLSGAAQALSVLVDGNQLHVFYVDETNGDVRRAFYDGSNWSFHFHSGILRRLGAPISAVMFQGTPHVFYRDLDSLDLLYNSVSGPEQFLDGVGGSVASRALSAIAFDGKMHVFYDDANGRYLRHAEVLYFNHTFSTLSDFSASATLAGIDTGIDYQGHLNLVYTVNSMDTYSSNYFTRLIHGRRCHSGVPCPF</sequence>
<feature type="chain" id="PRO_5017434493" evidence="1">
    <location>
        <begin position="16"/>
        <end position="413"/>
    </location>
</feature>